<feature type="compositionally biased region" description="Basic and acidic residues" evidence="1">
    <location>
        <begin position="69"/>
        <end position="78"/>
    </location>
</feature>
<evidence type="ECO:0000256" key="1">
    <source>
        <dbReference type="SAM" id="MobiDB-lite"/>
    </source>
</evidence>
<dbReference type="InterPro" id="IPR047134">
    <property type="entry name" value="RNF4"/>
</dbReference>
<dbReference type="OrthoDB" id="6105938at2759"/>
<sequence length="144" mass="15847">MDNDFKDDIIDLTGSMTCALQCTLSNVVIDLVTTDESFYDSSVDADVSQSPVKLKSCKRKGNSQCADIPPKKKSDGYKNKSNSFGECPICWEALGKNPLASTKCGHVYCMKCIERSLQSEKKCPTCRSSLKGKAAYHPLYLSKN</sequence>
<gene>
    <name evidence="2" type="ORF">KGM_203805</name>
</gene>
<dbReference type="EMBL" id="AGBW02012631">
    <property type="protein sequence ID" value="OWR44703.1"/>
    <property type="molecule type" value="Genomic_DNA"/>
</dbReference>
<evidence type="ECO:0000313" key="3">
    <source>
        <dbReference type="Proteomes" id="UP000007151"/>
    </source>
</evidence>
<evidence type="ECO:0000313" key="2">
    <source>
        <dbReference type="EMBL" id="OWR44703.1"/>
    </source>
</evidence>
<dbReference type="STRING" id="278856.A0A212ET82"/>
<dbReference type="PANTHER" id="PTHR23041">
    <property type="entry name" value="RING FINGER DOMAIN-CONTAINING"/>
    <property type="match status" value="1"/>
</dbReference>
<comment type="caution">
    <text evidence="2">The sequence shown here is derived from an EMBL/GenBank/DDBJ whole genome shotgun (WGS) entry which is preliminary data.</text>
</comment>
<dbReference type="PROSITE" id="PS50089">
    <property type="entry name" value="ZF_RING_2"/>
    <property type="match status" value="1"/>
</dbReference>
<dbReference type="Proteomes" id="UP000007151">
    <property type="component" value="Unassembled WGS sequence"/>
</dbReference>
<protein>
    <submittedName>
        <fullName evidence="2">Uncharacterized protein</fullName>
    </submittedName>
</protein>
<dbReference type="KEGG" id="dpl:KGM_203805"/>
<dbReference type="SMART" id="SM00184">
    <property type="entry name" value="RING"/>
    <property type="match status" value="1"/>
</dbReference>
<keyword evidence="3" id="KW-1185">Reference proteome</keyword>
<dbReference type="AlphaFoldDB" id="A0A212ET82"/>
<dbReference type="SUPFAM" id="SSF57850">
    <property type="entry name" value="RING/U-box"/>
    <property type="match status" value="1"/>
</dbReference>
<dbReference type="Pfam" id="PF13923">
    <property type="entry name" value="zf-C3HC4_2"/>
    <property type="match status" value="1"/>
</dbReference>
<dbReference type="Gene3D" id="3.30.40.10">
    <property type="entry name" value="Zinc/RING finger domain, C3HC4 (zinc finger)"/>
    <property type="match status" value="1"/>
</dbReference>
<feature type="region of interest" description="Disordered" evidence="1">
    <location>
        <begin position="60"/>
        <end position="80"/>
    </location>
</feature>
<dbReference type="PROSITE" id="PS00518">
    <property type="entry name" value="ZF_RING_1"/>
    <property type="match status" value="1"/>
</dbReference>
<organism evidence="2 3">
    <name type="scientific">Danaus plexippus plexippus</name>
    <dbReference type="NCBI Taxonomy" id="278856"/>
    <lineage>
        <taxon>Eukaryota</taxon>
        <taxon>Metazoa</taxon>
        <taxon>Ecdysozoa</taxon>
        <taxon>Arthropoda</taxon>
        <taxon>Hexapoda</taxon>
        <taxon>Insecta</taxon>
        <taxon>Pterygota</taxon>
        <taxon>Neoptera</taxon>
        <taxon>Endopterygota</taxon>
        <taxon>Lepidoptera</taxon>
        <taxon>Glossata</taxon>
        <taxon>Ditrysia</taxon>
        <taxon>Papilionoidea</taxon>
        <taxon>Nymphalidae</taxon>
        <taxon>Danainae</taxon>
        <taxon>Danaini</taxon>
        <taxon>Danaina</taxon>
        <taxon>Danaus</taxon>
        <taxon>Danaus</taxon>
    </lineage>
</organism>
<reference evidence="2 3" key="1">
    <citation type="journal article" date="2011" name="Cell">
        <title>The monarch butterfly genome yields insights into long-distance migration.</title>
        <authorList>
            <person name="Zhan S."/>
            <person name="Merlin C."/>
            <person name="Boore J.L."/>
            <person name="Reppert S.M."/>
        </authorList>
    </citation>
    <scope>NUCLEOTIDE SEQUENCE [LARGE SCALE GENOMIC DNA]</scope>
    <source>
        <strain evidence="2">F-2</strain>
    </source>
</reference>
<dbReference type="InterPro" id="IPR001841">
    <property type="entry name" value="Znf_RING"/>
</dbReference>
<accession>A0A212ET82</accession>
<dbReference type="InterPro" id="IPR013083">
    <property type="entry name" value="Znf_RING/FYVE/PHD"/>
</dbReference>
<dbReference type="PANTHER" id="PTHR23041:SF78">
    <property type="entry name" value="E3 UBIQUITIN-PROTEIN LIGASE RNF4"/>
    <property type="match status" value="1"/>
</dbReference>
<proteinExistence type="predicted"/>
<name>A0A212ET82_DANPL</name>
<dbReference type="eggNOG" id="KOG0320">
    <property type="taxonomic scope" value="Eukaryota"/>
</dbReference>
<dbReference type="InterPro" id="IPR017907">
    <property type="entry name" value="Znf_RING_CS"/>
</dbReference>